<comment type="caution">
    <text evidence="1">The sequence shown here is derived from an EMBL/GenBank/DDBJ whole genome shotgun (WGS) entry which is preliminary data.</text>
</comment>
<dbReference type="Proteomes" id="UP001595075">
    <property type="component" value="Unassembled WGS sequence"/>
</dbReference>
<sequence length="91" mass="9971">MRTSMVYRDSCVNRTLLAGGSVIQGLATSVGRSRTTCVVVDMIRNQLVSCISCSLAVVFRKVINTDRSLESMHFKVVAAYGKADVASRRKK</sequence>
<evidence type="ECO:0000313" key="1">
    <source>
        <dbReference type="EMBL" id="KAL2062096.1"/>
    </source>
</evidence>
<keyword evidence="2" id="KW-1185">Reference proteome</keyword>
<feature type="non-terminal residue" evidence="1">
    <location>
        <position position="91"/>
    </location>
</feature>
<organism evidence="1 2">
    <name type="scientific">Oculimacula yallundae</name>
    <dbReference type="NCBI Taxonomy" id="86028"/>
    <lineage>
        <taxon>Eukaryota</taxon>
        <taxon>Fungi</taxon>
        <taxon>Dikarya</taxon>
        <taxon>Ascomycota</taxon>
        <taxon>Pezizomycotina</taxon>
        <taxon>Leotiomycetes</taxon>
        <taxon>Helotiales</taxon>
        <taxon>Ploettnerulaceae</taxon>
        <taxon>Oculimacula</taxon>
    </lineage>
</organism>
<dbReference type="EMBL" id="JAZHXI010000017">
    <property type="protein sequence ID" value="KAL2062096.1"/>
    <property type="molecule type" value="Genomic_DNA"/>
</dbReference>
<protein>
    <submittedName>
        <fullName evidence="1">Uncharacterized protein</fullName>
    </submittedName>
</protein>
<evidence type="ECO:0000313" key="2">
    <source>
        <dbReference type="Proteomes" id="UP001595075"/>
    </source>
</evidence>
<name>A0ABR4BWT5_9HELO</name>
<reference evidence="1 2" key="1">
    <citation type="journal article" date="2024" name="Commun. Biol.">
        <title>Comparative genomic analysis of thermophilic fungi reveals convergent evolutionary adaptations and gene losses.</title>
        <authorList>
            <person name="Steindorff A.S."/>
            <person name="Aguilar-Pontes M.V."/>
            <person name="Robinson A.J."/>
            <person name="Andreopoulos B."/>
            <person name="LaButti K."/>
            <person name="Kuo A."/>
            <person name="Mondo S."/>
            <person name="Riley R."/>
            <person name="Otillar R."/>
            <person name="Haridas S."/>
            <person name="Lipzen A."/>
            <person name="Grimwood J."/>
            <person name="Schmutz J."/>
            <person name="Clum A."/>
            <person name="Reid I.D."/>
            <person name="Moisan M.C."/>
            <person name="Butler G."/>
            <person name="Nguyen T.T.M."/>
            <person name="Dewar K."/>
            <person name="Conant G."/>
            <person name="Drula E."/>
            <person name="Henrissat B."/>
            <person name="Hansel C."/>
            <person name="Singer S."/>
            <person name="Hutchinson M.I."/>
            <person name="de Vries R.P."/>
            <person name="Natvig D.O."/>
            <person name="Powell A.J."/>
            <person name="Tsang A."/>
            <person name="Grigoriev I.V."/>
        </authorList>
    </citation>
    <scope>NUCLEOTIDE SEQUENCE [LARGE SCALE GENOMIC DNA]</scope>
    <source>
        <strain evidence="1 2">CBS 494.80</strain>
    </source>
</reference>
<proteinExistence type="predicted"/>
<gene>
    <name evidence="1" type="ORF">VTL71DRAFT_6362</name>
</gene>
<accession>A0ABR4BWT5</accession>